<proteinExistence type="predicted"/>
<keyword evidence="2" id="KW-0812">Transmembrane</keyword>
<gene>
    <name evidence="3" type="ORF">A3G52_03840</name>
</gene>
<evidence type="ECO:0000313" key="4">
    <source>
        <dbReference type="Proteomes" id="UP000177269"/>
    </source>
</evidence>
<keyword evidence="2" id="KW-1133">Transmembrane helix</keyword>
<sequence length="229" mass="25331">MDQREQSSFIPKKPVTDGVGKSSGVGMFSLVATIIFIASILSLAGVFGYNIYLKKDLQKKDMQLQETRKHIKPELIEELVRLDKRIKTAGSILSGHASVSSLFKKLEEDTLVTIRFTSFKFTTDKDGKNKILTMAGLGRSYNSLALQSDIFRAEKYLKNPIFSELELDDSGGIAFEVKMEIDNELVLYNSRLAKTLEEGDLALPEETATTTDATDSSDLSDTDGGETEI</sequence>
<comment type="caution">
    <text evidence="3">The sequence shown here is derived from an EMBL/GenBank/DDBJ whole genome shotgun (WGS) entry which is preliminary data.</text>
</comment>
<keyword evidence="2" id="KW-0472">Membrane</keyword>
<dbReference type="Proteomes" id="UP000177269">
    <property type="component" value="Unassembled WGS sequence"/>
</dbReference>
<dbReference type="AlphaFoldDB" id="A0A1G2P3L0"/>
<organism evidence="3 4">
    <name type="scientific">Candidatus Taylorbacteria bacterium RIFCSPLOWO2_12_FULL_43_20</name>
    <dbReference type="NCBI Taxonomy" id="1802332"/>
    <lineage>
        <taxon>Bacteria</taxon>
        <taxon>Candidatus Tayloriibacteriota</taxon>
    </lineage>
</organism>
<feature type="compositionally biased region" description="Acidic residues" evidence="1">
    <location>
        <begin position="218"/>
        <end position="229"/>
    </location>
</feature>
<accession>A0A1G2P3L0</accession>
<evidence type="ECO:0008006" key="5">
    <source>
        <dbReference type="Google" id="ProtNLM"/>
    </source>
</evidence>
<feature type="transmembrane region" description="Helical" evidence="2">
    <location>
        <begin position="27"/>
        <end position="52"/>
    </location>
</feature>
<dbReference type="EMBL" id="MHSK01000015">
    <property type="protein sequence ID" value="OHA42299.1"/>
    <property type="molecule type" value="Genomic_DNA"/>
</dbReference>
<feature type="region of interest" description="Disordered" evidence="1">
    <location>
        <begin position="199"/>
        <end position="229"/>
    </location>
</feature>
<name>A0A1G2P3L0_9BACT</name>
<evidence type="ECO:0000256" key="2">
    <source>
        <dbReference type="SAM" id="Phobius"/>
    </source>
</evidence>
<reference evidence="3 4" key="1">
    <citation type="journal article" date="2016" name="Nat. Commun.">
        <title>Thousands of microbial genomes shed light on interconnected biogeochemical processes in an aquifer system.</title>
        <authorList>
            <person name="Anantharaman K."/>
            <person name="Brown C.T."/>
            <person name="Hug L.A."/>
            <person name="Sharon I."/>
            <person name="Castelle C.J."/>
            <person name="Probst A.J."/>
            <person name="Thomas B.C."/>
            <person name="Singh A."/>
            <person name="Wilkins M.J."/>
            <person name="Karaoz U."/>
            <person name="Brodie E.L."/>
            <person name="Williams K.H."/>
            <person name="Hubbard S.S."/>
            <person name="Banfield J.F."/>
        </authorList>
    </citation>
    <scope>NUCLEOTIDE SEQUENCE [LARGE SCALE GENOMIC DNA]</scope>
</reference>
<protein>
    <recommendedName>
        <fullName evidence="5">PilN domain-containing protein</fullName>
    </recommendedName>
</protein>
<feature type="compositionally biased region" description="Low complexity" evidence="1">
    <location>
        <begin position="201"/>
        <end position="217"/>
    </location>
</feature>
<evidence type="ECO:0000313" key="3">
    <source>
        <dbReference type="EMBL" id="OHA42299.1"/>
    </source>
</evidence>
<evidence type="ECO:0000256" key="1">
    <source>
        <dbReference type="SAM" id="MobiDB-lite"/>
    </source>
</evidence>